<dbReference type="EMBL" id="LUGG01000011">
    <property type="protein sequence ID" value="OBZ71494.1"/>
    <property type="molecule type" value="Genomic_DNA"/>
</dbReference>
<feature type="compositionally biased region" description="Low complexity" evidence="1">
    <location>
        <begin position="56"/>
        <end position="78"/>
    </location>
</feature>
<feature type="region of interest" description="Disordered" evidence="1">
    <location>
        <begin position="41"/>
        <end position="121"/>
    </location>
</feature>
<sequence length="393" mass="43210">MATYYVPPRQQASTSQSQRPRRRDEAPDELANLDITFGDHSIYIFPNPPSAPPSPGSSLFSAPTDFNSSFSSPSQPSRSRSRSRIRRHNSIGSNGSSWGRVQRAFDGGVPQGSRTSPSTGDLDIDVEVWDWRADSADYSDSNGSSSWVLESEIERASRWNIDLPLARQSRHTRRLSAPRSDRSPARQQSRSRTLSRTTSIPPFARCPVSQATPHPRIHLPLLSFFATLFSLELGDPALRLLTRSGAADAEALLFPGQRFLVQEPGPSRRSSLDTASDTDTDGTALDSEVAVESDADDEPPHGLQKLFLSSFSDPSAAALRSLRGGLAVRLPVSAGLDFGVPSPRKLYGLWRAVGEVCARSSQAWREFGLTQRSVVARHIHGWFWSGFCFFLVE</sequence>
<dbReference type="Proteomes" id="UP000092993">
    <property type="component" value="Unassembled WGS sequence"/>
</dbReference>
<proteinExistence type="predicted"/>
<feature type="compositionally biased region" description="Pro residues" evidence="1">
    <location>
        <begin position="46"/>
        <end position="55"/>
    </location>
</feature>
<keyword evidence="3" id="KW-1185">Reference proteome</keyword>
<evidence type="ECO:0000256" key="1">
    <source>
        <dbReference type="SAM" id="MobiDB-lite"/>
    </source>
</evidence>
<protein>
    <submittedName>
        <fullName evidence="2">Uncharacterized protein</fullName>
    </submittedName>
</protein>
<dbReference type="OMA" id="NEAYNDQ"/>
<evidence type="ECO:0000313" key="2">
    <source>
        <dbReference type="EMBL" id="OBZ71494.1"/>
    </source>
</evidence>
<feature type="region of interest" description="Disordered" evidence="1">
    <location>
        <begin position="262"/>
        <end position="282"/>
    </location>
</feature>
<feature type="compositionally biased region" description="Low complexity" evidence="1">
    <location>
        <begin position="186"/>
        <end position="199"/>
    </location>
</feature>
<feature type="region of interest" description="Disordered" evidence="1">
    <location>
        <begin position="1"/>
        <end position="27"/>
    </location>
</feature>
<evidence type="ECO:0000313" key="3">
    <source>
        <dbReference type="Proteomes" id="UP000092993"/>
    </source>
</evidence>
<gene>
    <name evidence="2" type="ORF">A0H81_08426</name>
</gene>
<dbReference type="AlphaFoldDB" id="A0A1C7M901"/>
<accession>A0A1C7M901</accession>
<name>A0A1C7M901_GRIFR</name>
<reference evidence="2 3" key="1">
    <citation type="submission" date="2016-03" db="EMBL/GenBank/DDBJ databases">
        <title>Whole genome sequencing of Grifola frondosa 9006-11.</title>
        <authorList>
            <person name="Min B."/>
            <person name="Park H."/>
            <person name="Kim J.-G."/>
            <person name="Cho H."/>
            <person name="Oh Y.-L."/>
            <person name="Kong W.-S."/>
            <person name="Choi I.-G."/>
        </authorList>
    </citation>
    <scope>NUCLEOTIDE SEQUENCE [LARGE SCALE GENOMIC DNA]</scope>
    <source>
        <strain evidence="2 3">9006-11</strain>
    </source>
</reference>
<feature type="region of interest" description="Disordered" evidence="1">
    <location>
        <begin position="170"/>
        <end position="205"/>
    </location>
</feature>
<dbReference type="OrthoDB" id="3262135at2759"/>
<feature type="compositionally biased region" description="Low complexity" evidence="1">
    <location>
        <begin position="267"/>
        <end position="282"/>
    </location>
</feature>
<organism evidence="2 3">
    <name type="scientific">Grifola frondosa</name>
    <name type="common">Maitake</name>
    <name type="synonym">Polyporus frondosus</name>
    <dbReference type="NCBI Taxonomy" id="5627"/>
    <lineage>
        <taxon>Eukaryota</taxon>
        <taxon>Fungi</taxon>
        <taxon>Dikarya</taxon>
        <taxon>Basidiomycota</taxon>
        <taxon>Agaricomycotina</taxon>
        <taxon>Agaricomycetes</taxon>
        <taxon>Polyporales</taxon>
        <taxon>Grifolaceae</taxon>
        <taxon>Grifola</taxon>
    </lineage>
</organism>
<comment type="caution">
    <text evidence="2">The sequence shown here is derived from an EMBL/GenBank/DDBJ whole genome shotgun (WGS) entry which is preliminary data.</text>
</comment>
<feature type="compositionally biased region" description="Basic residues" evidence="1">
    <location>
        <begin position="79"/>
        <end position="89"/>
    </location>
</feature>